<feature type="region of interest" description="Disordered" evidence="4">
    <location>
        <begin position="61"/>
        <end position="83"/>
    </location>
</feature>
<keyword evidence="3" id="KW-0687">Ribonucleoprotein</keyword>
<accession>A0A645FAT3</accession>
<sequence length="212" mass="23161">MAEKKTISAKVLNQAGEEVSKISLKADVWGIEPNKQVMFDAVQVYQSNSRQATAKTKVRHEVSGGGKKPWRQKGTGRARAGSSRSPIWVGGGTVFGPDGTQNFKLSQNKTAHRLALKSALSMKTKDGLIVVDKLELKNIKTKEFRAILKALKAETKVLVVVSELEMNLLASANNINWVKVVSSENVSVYDLMNVDAVVIEKEAVKELEEALA</sequence>
<dbReference type="GO" id="GO:0003735">
    <property type="term" value="F:structural constituent of ribosome"/>
    <property type="evidence" value="ECO:0007669"/>
    <property type="project" value="InterPro"/>
</dbReference>
<dbReference type="AlphaFoldDB" id="A0A645FAT3"/>
<evidence type="ECO:0000256" key="2">
    <source>
        <dbReference type="ARBA" id="ARBA00022980"/>
    </source>
</evidence>
<dbReference type="GO" id="GO:0005840">
    <property type="term" value="C:ribosome"/>
    <property type="evidence" value="ECO:0007669"/>
    <property type="project" value="UniProtKB-KW"/>
</dbReference>
<dbReference type="SUPFAM" id="SSF52166">
    <property type="entry name" value="Ribosomal protein L4"/>
    <property type="match status" value="1"/>
</dbReference>
<comment type="caution">
    <text evidence="5">The sequence shown here is derived from an EMBL/GenBank/DDBJ whole genome shotgun (WGS) entry which is preliminary data.</text>
</comment>
<keyword evidence="2 5" id="KW-0689">Ribosomal protein</keyword>
<dbReference type="EMBL" id="VSSQ01057574">
    <property type="protein sequence ID" value="MPN11367.1"/>
    <property type="molecule type" value="Genomic_DNA"/>
</dbReference>
<dbReference type="Gene3D" id="3.40.1370.10">
    <property type="match status" value="1"/>
</dbReference>
<protein>
    <submittedName>
        <fullName evidence="5">50S ribosomal protein L4</fullName>
    </submittedName>
</protein>
<dbReference type="NCBIfam" id="TIGR03953">
    <property type="entry name" value="rplD_bact"/>
    <property type="match status" value="1"/>
</dbReference>
<dbReference type="PANTHER" id="PTHR10746:SF6">
    <property type="entry name" value="LARGE RIBOSOMAL SUBUNIT PROTEIN UL4M"/>
    <property type="match status" value="1"/>
</dbReference>
<organism evidence="5">
    <name type="scientific">bioreactor metagenome</name>
    <dbReference type="NCBI Taxonomy" id="1076179"/>
    <lineage>
        <taxon>unclassified sequences</taxon>
        <taxon>metagenomes</taxon>
        <taxon>ecological metagenomes</taxon>
    </lineage>
</organism>
<evidence type="ECO:0000313" key="5">
    <source>
        <dbReference type="EMBL" id="MPN11367.1"/>
    </source>
</evidence>
<dbReference type="Pfam" id="PF00573">
    <property type="entry name" value="Ribosomal_L4"/>
    <property type="match status" value="1"/>
</dbReference>
<evidence type="ECO:0000256" key="1">
    <source>
        <dbReference type="ARBA" id="ARBA00010528"/>
    </source>
</evidence>
<proteinExistence type="inferred from homology"/>
<dbReference type="InterPro" id="IPR023574">
    <property type="entry name" value="Ribosomal_uL4_dom_sf"/>
</dbReference>
<dbReference type="HAMAP" id="MF_01328_B">
    <property type="entry name" value="Ribosomal_uL4_B"/>
    <property type="match status" value="1"/>
</dbReference>
<evidence type="ECO:0000256" key="4">
    <source>
        <dbReference type="SAM" id="MobiDB-lite"/>
    </source>
</evidence>
<name>A0A645FAT3_9ZZZZ</name>
<reference evidence="5" key="1">
    <citation type="submission" date="2019-08" db="EMBL/GenBank/DDBJ databases">
        <authorList>
            <person name="Kucharzyk K."/>
            <person name="Murdoch R.W."/>
            <person name="Higgins S."/>
            <person name="Loffler F."/>
        </authorList>
    </citation>
    <scope>NUCLEOTIDE SEQUENCE</scope>
</reference>
<dbReference type="GO" id="GO:0006412">
    <property type="term" value="P:translation"/>
    <property type="evidence" value="ECO:0007669"/>
    <property type="project" value="InterPro"/>
</dbReference>
<dbReference type="InterPro" id="IPR013005">
    <property type="entry name" value="Ribosomal_uL4-like"/>
</dbReference>
<dbReference type="PANTHER" id="PTHR10746">
    <property type="entry name" value="50S RIBOSOMAL PROTEIN L4"/>
    <property type="match status" value="1"/>
</dbReference>
<gene>
    <name evidence="5" type="primary">rplD_49</name>
    <name evidence="5" type="ORF">SDC9_158668</name>
</gene>
<comment type="similarity">
    <text evidence="1">Belongs to the universal ribosomal protein uL4 family.</text>
</comment>
<dbReference type="InterPro" id="IPR002136">
    <property type="entry name" value="Ribosomal_uL4"/>
</dbReference>
<evidence type="ECO:0000256" key="3">
    <source>
        <dbReference type="ARBA" id="ARBA00023274"/>
    </source>
</evidence>
<dbReference type="GO" id="GO:1990904">
    <property type="term" value="C:ribonucleoprotein complex"/>
    <property type="evidence" value="ECO:0007669"/>
    <property type="project" value="UniProtKB-KW"/>
</dbReference>